<evidence type="ECO:0000313" key="2">
    <source>
        <dbReference type="EMBL" id="CDZ44277.1"/>
    </source>
</evidence>
<reference evidence="2 3" key="1">
    <citation type="submission" date="2014-08" db="EMBL/GenBank/DDBJ databases">
        <authorList>
            <person name="Chen Y.-H."/>
        </authorList>
    </citation>
    <scope>NUCLEOTIDE SEQUENCE [LARGE SCALE GENOMIC DNA]</scope>
</reference>
<dbReference type="EMBL" id="CCRK01000001">
    <property type="protein sequence ID" value="CDZ44277.1"/>
    <property type="molecule type" value="Genomic_DNA"/>
</dbReference>
<organism evidence="2 3">
    <name type="scientific">Neorhizobium galegae bv. officinalis</name>
    <dbReference type="NCBI Taxonomy" id="323656"/>
    <lineage>
        <taxon>Bacteria</taxon>
        <taxon>Pseudomonadati</taxon>
        <taxon>Pseudomonadota</taxon>
        <taxon>Alphaproteobacteria</taxon>
        <taxon>Hyphomicrobiales</taxon>
        <taxon>Rhizobiaceae</taxon>
        <taxon>Rhizobium/Agrobacterium group</taxon>
        <taxon>Neorhizobium</taxon>
    </lineage>
</organism>
<dbReference type="Proteomes" id="UP000039660">
    <property type="component" value="Unassembled WGS sequence"/>
</dbReference>
<dbReference type="RefSeq" id="WP_046630618.1">
    <property type="nucleotide sequence ID" value="NZ_CCRK01000001.1"/>
</dbReference>
<proteinExistence type="predicted"/>
<feature type="region of interest" description="Disordered" evidence="1">
    <location>
        <begin position="1"/>
        <end position="28"/>
    </location>
</feature>
<evidence type="ECO:0000256" key="1">
    <source>
        <dbReference type="SAM" id="MobiDB-lite"/>
    </source>
</evidence>
<accession>A0A0T7GAZ6</accession>
<gene>
    <name evidence="2" type="ORF">NGAL_HAMBI1189_02720</name>
</gene>
<dbReference type="AlphaFoldDB" id="A0A0T7GAZ6"/>
<name>A0A0T7GAZ6_NEOGA</name>
<evidence type="ECO:0000313" key="3">
    <source>
        <dbReference type="Proteomes" id="UP000039660"/>
    </source>
</evidence>
<sequence length="315" mass="36271">MDQETSAETIVSEPVTDEETNGGPKLPYNEGDFNENFWLRFSPKRAADIIQDPRPSFRGYKDALLAALLAWTLRPHDAKFRQMVTTAAVMQEVMRAERWAEKRATKTRDFDARYVRLGQEFISELYYGVGGLKAAYNNESARRIRQKIVATKRGPSNTVEVMRIYRFVYERRPNLLKGSLQRANTVIRRIWDYHTSCYMARNFVPYEESQLKVSWGQLEVSAPYLYAAAHTEISDERTLLQDLLSGRMVPNSKAAWVTPWLSRTAYALTFLSDNYDQNSFITAQWQVPSCPPERFTDSALSLIEMNVISDVFSIS</sequence>
<protein>
    <submittedName>
        <fullName evidence="2">Uncharacterized protein</fullName>
    </submittedName>
</protein>